<gene>
    <name evidence="1" type="ORF">GGQ65_004353</name>
</gene>
<evidence type="ECO:0000313" key="1">
    <source>
        <dbReference type="EMBL" id="MBB3917043.1"/>
    </source>
</evidence>
<sequence length="80" mass="8914">MIVKREASRQLPYAHPSLFDSNLTDLVLGGTMIGLPRSQLSDRTWHADLSHSLTPDPAASRMARQSIMKLFRYTSISPCA</sequence>
<comment type="caution">
    <text evidence="1">The sequence shown here is derived from an EMBL/GenBank/DDBJ whole genome shotgun (WGS) entry which is preliminary data.</text>
</comment>
<dbReference type="AlphaFoldDB" id="A0A7W6FK71"/>
<organism evidence="1 2">
    <name type="scientific">Rhizobium fabae</name>
    <dbReference type="NCBI Taxonomy" id="573179"/>
    <lineage>
        <taxon>Bacteria</taxon>
        <taxon>Pseudomonadati</taxon>
        <taxon>Pseudomonadota</taxon>
        <taxon>Alphaproteobacteria</taxon>
        <taxon>Hyphomicrobiales</taxon>
        <taxon>Rhizobiaceae</taxon>
        <taxon>Rhizobium/Agrobacterium group</taxon>
        <taxon>Rhizobium</taxon>
    </lineage>
</organism>
<evidence type="ECO:0000313" key="2">
    <source>
        <dbReference type="Proteomes" id="UP000545490"/>
    </source>
</evidence>
<dbReference type="EMBL" id="JACIDG010000011">
    <property type="protein sequence ID" value="MBB3917043.1"/>
    <property type="molecule type" value="Genomic_DNA"/>
</dbReference>
<name>A0A7W6FK71_9HYPH</name>
<dbReference type="Proteomes" id="UP000545490">
    <property type="component" value="Unassembled WGS sequence"/>
</dbReference>
<accession>A0A7W6FK71</accession>
<proteinExistence type="predicted"/>
<protein>
    <submittedName>
        <fullName evidence="1">Uncharacterized protein</fullName>
    </submittedName>
</protein>
<reference evidence="1 2" key="1">
    <citation type="submission" date="2020-08" db="EMBL/GenBank/DDBJ databases">
        <title>Genomic Encyclopedia of Type Strains, Phase IV (KMG-IV): sequencing the most valuable type-strain genomes for metagenomic binning, comparative biology and taxonomic classification.</title>
        <authorList>
            <person name="Goeker M."/>
        </authorList>
    </citation>
    <scope>NUCLEOTIDE SEQUENCE [LARGE SCALE GENOMIC DNA]</scope>
    <source>
        <strain evidence="1 2">DSM 19331</strain>
    </source>
</reference>